<keyword evidence="2 7" id="KW-0645">Protease</keyword>
<keyword evidence="1" id="KW-0690">Ribosome biogenesis</keyword>
<keyword evidence="3" id="KW-0378">Hydrolase</keyword>
<dbReference type="SUPFAM" id="SSF118010">
    <property type="entry name" value="TM1457-like"/>
    <property type="match status" value="1"/>
</dbReference>
<dbReference type="GO" id="GO:0042254">
    <property type="term" value="P:ribosome biogenesis"/>
    <property type="evidence" value="ECO:0007669"/>
    <property type="project" value="UniProtKB-KW"/>
</dbReference>
<dbReference type="Gene3D" id="3.30.70.1490">
    <property type="entry name" value="Cysteine protease Prp"/>
    <property type="match status" value="1"/>
</dbReference>
<dbReference type="GO" id="GO:0006508">
    <property type="term" value="P:proteolysis"/>
    <property type="evidence" value="ECO:0007669"/>
    <property type="project" value="UniProtKB-KW"/>
</dbReference>
<comment type="similarity">
    <text evidence="5">Belongs to the Prp family.</text>
</comment>
<dbReference type="Proteomes" id="UP000235658">
    <property type="component" value="Unassembled WGS sequence"/>
</dbReference>
<keyword evidence="4" id="KW-0788">Thiol protease</keyword>
<name>A0A2N6ULA3_9FIRM</name>
<evidence type="ECO:0000313" key="8">
    <source>
        <dbReference type="Proteomes" id="UP000235658"/>
    </source>
</evidence>
<dbReference type="AlphaFoldDB" id="A0A2N6ULA3"/>
<gene>
    <name evidence="7" type="ORF">CJ192_02210</name>
</gene>
<dbReference type="EMBL" id="PNHP01000001">
    <property type="protein sequence ID" value="PMC82567.1"/>
    <property type="molecule type" value="Genomic_DNA"/>
</dbReference>
<dbReference type="GO" id="GO:0008234">
    <property type="term" value="F:cysteine-type peptidase activity"/>
    <property type="evidence" value="ECO:0007669"/>
    <property type="project" value="UniProtKB-KW"/>
</dbReference>
<dbReference type="CDD" id="cd16332">
    <property type="entry name" value="Prp-like"/>
    <property type="match status" value="1"/>
</dbReference>
<dbReference type="InterPro" id="IPR007422">
    <property type="entry name" value="Peptidase_Prp"/>
</dbReference>
<dbReference type="RefSeq" id="WP_102197600.1">
    <property type="nucleotide sequence ID" value="NZ_PNHP01000001.1"/>
</dbReference>
<dbReference type="PANTHER" id="PTHR39178">
    <property type="entry name" value="HYPOTHETICAL RIBOSOME-ASSOCIATED PROTEIN"/>
    <property type="match status" value="1"/>
</dbReference>
<reference evidence="7 8" key="1">
    <citation type="submission" date="2017-09" db="EMBL/GenBank/DDBJ databases">
        <title>Bacterial strain isolated from the female urinary microbiota.</title>
        <authorList>
            <person name="Thomas-White K."/>
            <person name="Kumar N."/>
            <person name="Forster S."/>
            <person name="Putonti C."/>
            <person name="Lawley T."/>
            <person name="Wolfe A.J."/>
        </authorList>
    </citation>
    <scope>NUCLEOTIDE SEQUENCE [LARGE SCALE GENOMIC DNA]</scope>
    <source>
        <strain evidence="7 8">UMB0204</strain>
    </source>
</reference>
<evidence type="ECO:0000256" key="6">
    <source>
        <dbReference type="ARBA" id="ARBA00044538"/>
    </source>
</evidence>
<dbReference type="Pfam" id="PF04327">
    <property type="entry name" value="Peptidase_Prp"/>
    <property type="match status" value="1"/>
</dbReference>
<dbReference type="GeneID" id="84577992"/>
<evidence type="ECO:0000256" key="5">
    <source>
        <dbReference type="ARBA" id="ARBA00044503"/>
    </source>
</evidence>
<protein>
    <recommendedName>
        <fullName evidence="6">Ribosomal processing cysteine protease Prp</fullName>
    </recommendedName>
</protein>
<organism evidence="7 8">
    <name type="scientific">Anaerococcus hydrogenalis</name>
    <dbReference type="NCBI Taxonomy" id="33029"/>
    <lineage>
        <taxon>Bacteria</taxon>
        <taxon>Bacillati</taxon>
        <taxon>Bacillota</taxon>
        <taxon>Tissierellia</taxon>
        <taxon>Tissierellales</taxon>
        <taxon>Peptoniphilaceae</taxon>
        <taxon>Anaerococcus</taxon>
    </lineage>
</organism>
<proteinExistence type="inferred from homology"/>
<evidence type="ECO:0000256" key="4">
    <source>
        <dbReference type="ARBA" id="ARBA00022807"/>
    </source>
</evidence>
<comment type="caution">
    <text evidence="7">The sequence shown here is derived from an EMBL/GenBank/DDBJ whole genome shotgun (WGS) entry which is preliminary data.</text>
</comment>
<evidence type="ECO:0000256" key="3">
    <source>
        <dbReference type="ARBA" id="ARBA00022801"/>
    </source>
</evidence>
<evidence type="ECO:0000256" key="2">
    <source>
        <dbReference type="ARBA" id="ARBA00022670"/>
    </source>
</evidence>
<evidence type="ECO:0000256" key="1">
    <source>
        <dbReference type="ARBA" id="ARBA00022517"/>
    </source>
</evidence>
<accession>A0A2N6ULA3</accession>
<dbReference type="InterPro" id="IPR036764">
    <property type="entry name" value="Peptidase_Prp_sf"/>
</dbReference>
<evidence type="ECO:0000313" key="7">
    <source>
        <dbReference type="EMBL" id="PMC82567.1"/>
    </source>
</evidence>
<dbReference type="PANTHER" id="PTHR39178:SF1">
    <property type="entry name" value="RIBOSOMAL-PROCESSING CYSTEINE PROTEASE PRP"/>
    <property type="match status" value="1"/>
</dbReference>
<sequence>MIDVTLLKKKESRLGFAINGHANFDRHGYDIVCAAVSILSYTAVNTLDYYDIEFDFSDDGENMKVLLEKSNDKSDIILCDFEIGVKTLLTNYSEYVNLKYREV</sequence>